<protein>
    <submittedName>
        <fullName evidence="5">Uncharacterized protein</fullName>
    </submittedName>
</protein>
<dbReference type="Gene3D" id="3.30.70.890">
    <property type="entry name" value="GHMP kinase, C-terminal domain"/>
    <property type="match status" value="1"/>
</dbReference>
<keyword evidence="1" id="KW-0808">Transferase</keyword>
<dbReference type="EMBL" id="CAJNNV010028000">
    <property type="protein sequence ID" value="CAE8622568.1"/>
    <property type="molecule type" value="Genomic_DNA"/>
</dbReference>
<dbReference type="PANTHER" id="PTHR20861:SF1">
    <property type="entry name" value="HOMOSERINE KINASE"/>
    <property type="match status" value="1"/>
</dbReference>
<dbReference type="OrthoDB" id="195231at2759"/>
<reference evidence="5" key="1">
    <citation type="submission" date="2021-02" db="EMBL/GenBank/DDBJ databases">
        <authorList>
            <person name="Dougan E. K."/>
            <person name="Rhodes N."/>
            <person name="Thang M."/>
            <person name="Chan C."/>
        </authorList>
    </citation>
    <scope>NUCLEOTIDE SEQUENCE</scope>
</reference>
<evidence type="ECO:0000313" key="6">
    <source>
        <dbReference type="Proteomes" id="UP000654075"/>
    </source>
</evidence>
<name>A0A813GCA8_POLGL</name>
<dbReference type="AlphaFoldDB" id="A0A813GCA8"/>
<proteinExistence type="predicted"/>
<dbReference type="InterPro" id="IPR036554">
    <property type="entry name" value="GHMP_kinase_C_sf"/>
</dbReference>
<evidence type="ECO:0000256" key="1">
    <source>
        <dbReference type="ARBA" id="ARBA00022679"/>
    </source>
</evidence>
<accession>A0A813GCA8</accession>
<evidence type="ECO:0000256" key="4">
    <source>
        <dbReference type="ARBA" id="ARBA00022840"/>
    </source>
</evidence>
<keyword evidence="2" id="KW-0547">Nucleotide-binding</keyword>
<gene>
    <name evidence="5" type="ORF">PGLA1383_LOCUS40005</name>
</gene>
<evidence type="ECO:0000256" key="3">
    <source>
        <dbReference type="ARBA" id="ARBA00022777"/>
    </source>
</evidence>
<organism evidence="5 6">
    <name type="scientific">Polarella glacialis</name>
    <name type="common">Dinoflagellate</name>
    <dbReference type="NCBI Taxonomy" id="89957"/>
    <lineage>
        <taxon>Eukaryota</taxon>
        <taxon>Sar</taxon>
        <taxon>Alveolata</taxon>
        <taxon>Dinophyceae</taxon>
        <taxon>Suessiales</taxon>
        <taxon>Suessiaceae</taxon>
        <taxon>Polarella</taxon>
    </lineage>
</organism>
<keyword evidence="4" id="KW-0067">ATP-binding</keyword>
<dbReference type="GO" id="GO:0005524">
    <property type="term" value="F:ATP binding"/>
    <property type="evidence" value="ECO:0007669"/>
    <property type="project" value="UniProtKB-KW"/>
</dbReference>
<dbReference type="SUPFAM" id="SSF55060">
    <property type="entry name" value="GHMP Kinase, C-terminal domain"/>
    <property type="match status" value="1"/>
</dbReference>
<dbReference type="Proteomes" id="UP000654075">
    <property type="component" value="Unassembled WGS sequence"/>
</dbReference>
<sequence length="195" mass="20355">VCPAIYGALQIGIATPDGMRSHRVPIPHGLVCVLFVPDGQEEGKPLPPSEVGRKDAVFNLGRSACLINCFVTQDFAKFSKATEDCLTSNHINKNFPHIPAVSQAAMAAGAAGACPCGYGPSVLALIPGRQGDVLAQSASNQLEHNVAKAMLRAAEESGVQGQILIAKPADIGAHLVAQKSSLGAPDDFARIVYFQ</sequence>
<evidence type="ECO:0000313" key="5">
    <source>
        <dbReference type="EMBL" id="CAE8622568.1"/>
    </source>
</evidence>
<keyword evidence="3" id="KW-0418">Kinase</keyword>
<dbReference type="PANTHER" id="PTHR20861">
    <property type="entry name" value="HOMOSERINE/4-DIPHOSPHOCYTIDYL-2-C-METHYL-D-ERYTHRITOL KINASE"/>
    <property type="match status" value="1"/>
</dbReference>
<feature type="non-terminal residue" evidence="5">
    <location>
        <position position="1"/>
    </location>
</feature>
<dbReference type="GO" id="GO:0016301">
    <property type="term" value="F:kinase activity"/>
    <property type="evidence" value="ECO:0007669"/>
    <property type="project" value="UniProtKB-KW"/>
</dbReference>
<comment type="caution">
    <text evidence="5">The sequence shown here is derived from an EMBL/GenBank/DDBJ whole genome shotgun (WGS) entry which is preliminary data.</text>
</comment>
<evidence type="ECO:0000256" key="2">
    <source>
        <dbReference type="ARBA" id="ARBA00022741"/>
    </source>
</evidence>
<keyword evidence="6" id="KW-1185">Reference proteome</keyword>